<proteinExistence type="predicted"/>
<feature type="domain" description="Rab-GAP TBC" evidence="3">
    <location>
        <begin position="55"/>
        <end position="243"/>
    </location>
</feature>
<dbReference type="Proteomes" id="UP001190700">
    <property type="component" value="Unassembled WGS sequence"/>
</dbReference>
<dbReference type="Gene3D" id="1.10.472.80">
    <property type="entry name" value="Ypt/Rab-GAP domain of gyp1p, domain 3"/>
    <property type="match status" value="1"/>
</dbReference>
<evidence type="ECO:0000313" key="5">
    <source>
        <dbReference type="Proteomes" id="UP001190700"/>
    </source>
</evidence>
<dbReference type="GO" id="GO:0005096">
    <property type="term" value="F:GTPase activator activity"/>
    <property type="evidence" value="ECO:0007669"/>
    <property type="project" value="UniProtKB-KW"/>
</dbReference>
<protein>
    <recommendedName>
        <fullName evidence="3">Rab-GAP TBC domain-containing protein</fullName>
    </recommendedName>
</protein>
<dbReference type="GO" id="GO:0005789">
    <property type="term" value="C:endoplasmic reticulum membrane"/>
    <property type="evidence" value="ECO:0007669"/>
    <property type="project" value="TreeGrafter"/>
</dbReference>
<evidence type="ECO:0000256" key="2">
    <source>
        <dbReference type="SAM" id="MobiDB-lite"/>
    </source>
</evidence>
<dbReference type="InterPro" id="IPR045913">
    <property type="entry name" value="TBC20/Gyp8-like"/>
</dbReference>
<evidence type="ECO:0000256" key="1">
    <source>
        <dbReference type="ARBA" id="ARBA00022468"/>
    </source>
</evidence>
<dbReference type="GO" id="GO:0006888">
    <property type="term" value="P:endoplasmic reticulum to Golgi vesicle-mediated transport"/>
    <property type="evidence" value="ECO:0007669"/>
    <property type="project" value="TreeGrafter"/>
</dbReference>
<feature type="region of interest" description="Disordered" evidence="2">
    <location>
        <begin position="1"/>
        <end position="25"/>
    </location>
</feature>
<comment type="caution">
    <text evidence="4">The sequence shown here is derived from an EMBL/GenBank/DDBJ whole genome shotgun (WGS) entry which is preliminary data.</text>
</comment>
<dbReference type="Gene3D" id="1.10.8.1310">
    <property type="match status" value="1"/>
</dbReference>
<dbReference type="PROSITE" id="PS50086">
    <property type="entry name" value="TBC_RABGAP"/>
    <property type="match status" value="1"/>
</dbReference>
<accession>A0AAE0CD91</accession>
<dbReference type="InterPro" id="IPR000195">
    <property type="entry name" value="Rab-GAP-TBC_dom"/>
</dbReference>
<gene>
    <name evidence="4" type="ORF">CYMTET_37784</name>
</gene>
<evidence type="ECO:0000259" key="3">
    <source>
        <dbReference type="PROSITE" id="PS50086"/>
    </source>
</evidence>
<keyword evidence="1" id="KW-0343">GTPase activation</keyword>
<name>A0AAE0CD91_9CHLO</name>
<keyword evidence="5" id="KW-1185">Reference proteome</keyword>
<organism evidence="4 5">
    <name type="scientific">Cymbomonas tetramitiformis</name>
    <dbReference type="NCBI Taxonomy" id="36881"/>
    <lineage>
        <taxon>Eukaryota</taxon>
        <taxon>Viridiplantae</taxon>
        <taxon>Chlorophyta</taxon>
        <taxon>Pyramimonadophyceae</taxon>
        <taxon>Pyramimonadales</taxon>
        <taxon>Pyramimonadaceae</taxon>
        <taxon>Cymbomonas</taxon>
    </lineage>
</organism>
<dbReference type="SUPFAM" id="SSF47923">
    <property type="entry name" value="Ypt/Rab-GAP domain of gyp1p"/>
    <property type="match status" value="2"/>
</dbReference>
<dbReference type="PANTHER" id="PTHR20913:SF7">
    <property type="entry name" value="RE60063P"/>
    <property type="match status" value="1"/>
</dbReference>
<sequence length="347" mass="39041">MGGHKDARSKHRQLVSSAKEAHKKKQETIRLVNELLHREPVDVKLLRKYSAVRGLVNHQVRARVWPYLLGVKSHTSDDTVPCERDFSGAHQDAHTIKVDSERSLYAFTSTWTDEARNEKQLVLQRLLNNVVSGQQDVHYYQGLHDIAGVLLLVLGEGVATRAVERLATHHLRDCTRPNLEPIMDTLRLMPVLISRADPEVHDFIQASECPNIFAVVWMLTWHSHDLRDLETAARLFDLFIASHPLMPMYIGVAAMLSSRHKILEVECDLGMVHSAISKLPMLGELDTDMVIRKALELYRLHPPRQLMKVADSCCALCETCTPTPSAVVTVVTAHSGNLLPALCRGLF</sequence>
<evidence type="ECO:0000313" key="4">
    <source>
        <dbReference type="EMBL" id="KAK3252943.1"/>
    </source>
</evidence>
<dbReference type="Pfam" id="PF00566">
    <property type="entry name" value="RabGAP-TBC"/>
    <property type="match status" value="1"/>
</dbReference>
<dbReference type="PANTHER" id="PTHR20913">
    <property type="entry name" value="TBC1 DOMAIN FAMILY MEMBER 20/GTPASE"/>
    <property type="match status" value="1"/>
</dbReference>
<reference evidence="4 5" key="1">
    <citation type="journal article" date="2015" name="Genome Biol. Evol.">
        <title>Comparative Genomics of a Bacterivorous Green Alga Reveals Evolutionary Causalities and Consequences of Phago-Mixotrophic Mode of Nutrition.</title>
        <authorList>
            <person name="Burns J.A."/>
            <person name="Paasch A."/>
            <person name="Narechania A."/>
            <person name="Kim E."/>
        </authorList>
    </citation>
    <scope>NUCLEOTIDE SEQUENCE [LARGE SCALE GENOMIC DNA]</scope>
    <source>
        <strain evidence="4 5">PLY_AMNH</strain>
    </source>
</reference>
<dbReference type="InterPro" id="IPR035969">
    <property type="entry name" value="Rab-GAP_TBC_sf"/>
</dbReference>
<dbReference type="AlphaFoldDB" id="A0AAE0CD91"/>
<dbReference type="EMBL" id="LGRX02025087">
    <property type="protein sequence ID" value="KAK3252943.1"/>
    <property type="molecule type" value="Genomic_DNA"/>
</dbReference>
<dbReference type="SMART" id="SM00164">
    <property type="entry name" value="TBC"/>
    <property type="match status" value="1"/>
</dbReference>